<dbReference type="PRINTS" id="PR00038">
    <property type="entry name" value="HTHLUXR"/>
</dbReference>
<dbReference type="InterPro" id="IPR039420">
    <property type="entry name" value="WalR-like"/>
</dbReference>
<dbReference type="Pfam" id="PF00072">
    <property type="entry name" value="Response_reg"/>
    <property type="match status" value="1"/>
</dbReference>
<proteinExistence type="predicted"/>
<dbReference type="SMART" id="SM00448">
    <property type="entry name" value="REC"/>
    <property type="match status" value="1"/>
</dbReference>
<feature type="modified residue" description="4-aspartylphosphate" evidence="5">
    <location>
        <position position="54"/>
    </location>
</feature>
<dbReference type="Pfam" id="PF00196">
    <property type="entry name" value="GerE"/>
    <property type="match status" value="1"/>
</dbReference>
<sequence length="230" mass="24298">MIRVLIADDNPLARAGLGAILSLEPGIDVVGSAEHGGEVVPLARAVHPDVVCMDITLPGRDPMSIVAELSAQDTSGSVPVLVLSTFDVDEHVFSALEAGASGFLLKSAEPRIIVEALRHVAAGEGVIDQALTGRVLREFSLRRALQPVVVSGSHGLLSGRELQIVQLLAEGLSNAEIAVRLFLEVSTVKSHLGRIMAKIGVGSRLQAVVWAYQSGIVEFTRDSFRVSALN</sequence>
<evidence type="ECO:0000259" key="7">
    <source>
        <dbReference type="PROSITE" id="PS50110"/>
    </source>
</evidence>
<evidence type="ECO:0000256" key="1">
    <source>
        <dbReference type="ARBA" id="ARBA00022553"/>
    </source>
</evidence>
<name>A0ABV8QZ34_9MICC</name>
<dbReference type="PROSITE" id="PS50043">
    <property type="entry name" value="HTH_LUXR_2"/>
    <property type="match status" value="1"/>
</dbReference>
<evidence type="ECO:0000256" key="5">
    <source>
        <dbReference type="PROSITE-ProRule" id="PRU00169"/>
    </source>
</evidence>
<evidence type="ECO:0000313" key="8">
    <source>
        <dbReference type="EMBL" id="MFC4265113.1"/>
    </source>
</evidence>
<dbReference type="Proteomes" id="UP001595773">
    <property type="component" value="Unassembled WGS sequence"/>
</dbReference>
<dbReference type="InterPro" id="IPR011006">
    <property type="entry name" value="CheY-like_superfamily"/>
</dbReference>
<dbReference type="PROSITE" id="PS50110">
    <property type="entry name" value="RESPONSE_REGULATORY"/>
    <property type="match status" value="1"/>
</dbReference>
<keyword evidence="2" id="KW-0805">Transcription regulation</keyword>
<gene>
    <name evidence="8" type="ORF">ACFOW9_05825</name>
</gene>
<dbReference type="InterPro" id="IPR058245">
    <property type="entry name" value="NreC/VraR/RcsB-like_REC"/>
</dbReference>
<dbReference type="CDD" id="cd06170">
    <property type="entry name" value="LuxR_C_like"/>
    <property type="match status" value="1"/>
</dbReference>
<feature type="domain" description="Response regulatory" evidence="7">
    <location>
        <begin position="3"/>
        <end position="121"/>
    </location>
</feature>
<dbReference type="EMBL" id="JBHSCQ010000006">
    <property type="protein sequence ID" value="MFC4265113.1"/>
    <property type="molecule type" value="Genomic_DNA"/>
</dbReference>
<dbReference type="SUPFAM" id="SSF46894">
    <property type="entry name" value="C-terminal effector domain of the bipartite response regulators"/>
    <property type="match status" value="1"/>
</dbReference>
<dbReference type="Gene3D" id="3.40.50.2300">
    <property type="match status" value="1"/>
</dbReference>
<dbReference type="InterPro" id="IPR001789">
    <property type="entry name" value="Sig_transdc_resp-reg_receiver"/>
</dbReference>
<dbReference type="RefSeq" id="WP_230067146.1">
    <property type="nucleotide sequence ID" value="NZ_BAABLL010000003.1"/>
</dbReference>
<evidence type="ECO:0000259" key="6">
    <source>
        <dbReference type="PROSITE" id="PS50043"/>
    </source>
</evidence>
<dbReference type="PANTHER" id="PTHR43214">
    <property type="entry name" value="TWO-COMPONENT RESPONSE REGULATOR"/>
    <property type="match status" value="1"/>
</dbReference>
<keyword evidence="3" id="KW-0238">DNA-binding</keyword>
<keyword evidence="1 5" id="KW-0597">Phosphoprotein</keyword>
<dbReference type="InterPro" id="IPR016032">
    <property type="entry name" value="Sig_transdc_resp-reg_C-effctor"/>
</dbReference>
<dbReference type="SMART" id="SM00421">
    <property type="entry name" value="HTH_LUXR"/>
    <property type="match status" value="1"/>
</dbReference>
<dbReference type="SUPFAM" id="SSF52172">
    <property type="entry name" value="CheY-like"/>
    <property type="match status" value="1"/>
</dbReference>
<evidence type="ECO:0000313" key="9">
    <source>
        <dbReference type="Proteomes" id="UP001595773"/>
    </source>
</evidence>
<dbReference type="InterPro" id="IPR000792">
    <property type="entry name" value="Tscrpt_reg_LuxR_C"/>
</dbReference>
<evidence type="ECO:0000256" key="4">
    <source>
        <dbReference type="ARBA" id="ARBA00023163"/>
    </source>
</evidence>
<organism evidence="8 9">
    <name type="scientific">Arthrobacter cryoconiti</name>
    <dbReference type="NCBI Taxonomy" id="748907"/>
    <lineage>
        <taxon>Bacteria</taxon>
        <taxon>Bacillati</taxon>
        <taxon>Actinomycetota</taxon>
        <taxon>Actinomycetes</taxon>
        <taxon>Micrococcales</taxon>
        <taxon>Micrococcaceae</taxon>
        <taxon>Arthrobacter</taxon>
    </lineage>
</organism>
<dbReference type="PROSITE" id="PS00622">
    <property type="entry name" value="HTH_LUXR_1"/>
    <property type="match status" value="1"/>
</dbReference>
<feature type="domain" description="HTH luxR-type" evidence="6">
    <location>
        <begin position="150"/>
        <end position="215"/>
    </location>
</feature>
<dbReference type="CDD" id="cd17535">
    <property type="entry name" value="REC_NarL-like"/>
    <property type="match status" value="1"/>
</dbReference>
<keyword evidence="9" id="KW-1185">Reference proteome</keyword>
<accession>A0ABV8QZ34</accession>
<keyword evidence="4" id="KW-0804">Transcription</keyword>
<protein>
    <submittedName>
        <fullName evidence="8">Response regulator</fullName>
    </submittedName>
</protein>
<comment type="caution">
    <text evidence="8">The sequence shown here is derived from an EMBL/GenBank/DDBJ whole genome shotgun (WGS) entry which is preliminary data.</text>
</comment>
<evidence type="ECO:0000256" key="3">
    <source>
        <dbReference type="ARBA" id="ARBA00023125"/>
    </source>
</evidence>
<reference evidence="9" key="1">
    <citation type="journal article" date="2019" name="Int. J. Syst. Evol. Microbiol.">
        <title>The Global Catalogue of Microorganisms (GCM) 10K type strain sequencing project: providing services to taxonomists for standard genome sequencing and annotation.</title>
        <authorList>
            <consortium name="The Broad Institute Genomics Platform"/>
            <consortium name="The Broad Institute Genome Sequencing Center for Infectious Disease"/>
            <person name="Wu L."/>
            <person name="Ma J."/>
        </authorList>
    </citation>
    <scope>NUCLEOTIDE SEQUENCE [LARGE SCALE GENOMIC DNA]</scope>
    <source>
        <strain evidence="9">CGMCC 1.10698</strain>
    </source>
</reference>
<dbReference type="PANTHER" id="PTHR43214:SF24">
    <property type="entry name" value="TRANSCRIPTIONAL REGULATORY PROTEIN NARL-RELATED"/>
    <property type="match status" value="1"/>
</dbReference>
<evidence type="ECO:0000256" key="2">
    <source>
        <dbReference type="ARBA" id="ARBA00023015"/>
    </source>
</evidence>